<dbReference type="GO" id="GO:0004843">
    <property type="term" value="F:cysteine-type deubiquitinase activity"/>
    <property type="evidence" value="ECO:0007669"/>
    <property type="project" value="UniProtKB-EC"/>
</dbReference>
<protein>
    <recommendedName>
        <fullName evidence="2">ubiquitinyl hydrolase 1</fullName>
        <ecNumber evidence="2">3.4.19.12</ecNumber>
    </recommendedName>
</protein>
<feature type="compositionally biased region" description="Basic and acidic residues" evidence="7">
    <location>
        <begin position="139"/>
        <end position="148"/>
    </location>
</feature>
<dbReference type="GO" id="GO:0005829">
    <property type="term" value="C:cytosol"/>
    <property type="evidence" value="ECO:0007669"/>
    <property type="project" value="TreeGrafter"/>
</dbReference>
<dbReference type="Pfam" id="PF00443">
    <property type="entry name" value="UCH"/>
    <property type="match status" value="1"/>
</dbReference>
<feature type="domain" description="USP" evidence="8">
    <location>
        <begin position="1"/>
        <end position="211"/>
    </location>
</feature>
<dbReference type="InterPro" id="IPR028889">
    <property type="entry name" value="USP"/>
</dbReference>
<evidence type="ECO:0000256" key="7">
    <source>
        <dbReference type="SAM" id="MobiDB-lite"/>
    </source>
</evidence>
<keyword evidence="3" id="KW-0645">Protease</keyword>
<gene>
    <name evidence="9" type="ORF">GW7_20777</name>
</gene>
<evidence type="ECO:0000256" key="1">
    <source>
        <dbReference type="ARBA" id="ARBA00000707"/>
    </source>
</evidence>
<evidence type="ECO:0000256" key="3">
    <source>
        <dbReference type="ARBA" id="ARBA00022670"/>
    </source>
</evidence>
<proteinExistence type="predicted"/>
<dbReference type="PANTHER" id="PTHR24006:SF905">
    <property type="entry name" value="UBIQUITIN CARBOXYL-TERMINAL HYDROLASE 1"/>
    <property type="match status" value="1"/>
</dbReference>
<evidence type="ECO:0000259" key="8">
    <source>
        <dbReference type="PROSITE" id="PS50235"/>
    </source>
</evidence>
<evidence type="ECO:0000256" key="6">
    <source>
        <dbReference type="ARBA" id="ARBA00022807"/>
    </source>
</evidence>
<dbReference type="EC" id="3.4.19.12" evidence="2"/>
<dbReference type="EMBL" id="JH172735">
    <property type="protein sequence ID" value="EHB15216.1"/>
    <property type="molecule type" value="Genomic_DNA"/>
</dbReference>
<evidence type="ECO:0000256" key="2">
    <source>
        <dbReference type="ARBA" id="ARBA00012759"/>
    </source>
</evidence>
<dbReference type="InterPro" id="IPR018200">
    <property type="entry name" value="USP_CS"/>
</dbReference>
<keyword evidence="5 9" id="KW-0378">Hydrolase</keyword>
<dbReference type="PANTHER" id="PTHR24006">
    <property type="entry name" value="UBIQUITIN CARBOXYL-TERMINAL HYDROLASE"/>
    <property type="match status" value="1"/>
</dbReference>
<sequence>MKVTTHGCGLESPENIKPIDVNEEEWSTRPTNDSYGLFAVVMHHGITISSGHYTASVKVTDLNSLELDKENFMDDQMCDVSKPEPLNEEEAKEAVGLLGGQKSKADCELHNKVSNPDKAASTIFAESRSSETNSTNGTHEADRNKESSDQTDIYMSGFENKISCVVQTLKEYEGKWLLFDDSAVKVTEEKDFLNSLSASTSPPYLLFYKKL</sequence>
<reference evidence="9 10" key="1">
    <citation type="journal article" date="2011" name="Nature">
        <title>Genome sequencing reveals insights into physiology and longevity of the naked mole rat.</title>
        <authorList>
            <person name="Kim E.B."/>
            <person name="Fang X."/>
            <person name="Fushan A.A."/>
            <person name="Huang Z."/>
            <person name="Lobanov A.V."/>
            <person name="Han L."/>
            <person name="Marino S.M."/>
            <person name="Sun X."/>
            <person name="Turanov A.A."/>
            <person name="Yang P."/>
            <person name="Yim S.H."/>
            <person name="Zhao X."/>
            <person name="Kasaikina M.V."/>
            <person name="Stoletzki N."/>
            <person name="Peng C."/>
            <person name="Polak P."/>
            <person name="Xiong Z."/>
            <person name="Kiezun A."/>
            <person name="Zhu Y."/>
            <person name="Chen Y."/>
            <person name="Kryukov G.V."/>
            <person name="Zhang Q."/>
            <person name="Peshkin L."/>
            <person name="Yang L."/>
            <person name="Bronson R.T."/>
            <person name="Buffenstein R."/>
            <person name="Wang B."/>
            <person name="Han C."/>
            <person name="Li Q."/>
            <person name="Chen L."/>
            <person name="Zhao W."/>
            <person name="Sunyaev S.R."/>
            <person name="Park T.J."/>
            <person name="Zhang G."/>
            <person name="Wang J."/>
            <person name="Gladyshev V.N."/>
        </authorList>
    </citation>
    <scope>NUCLEOTIDE SEQUENCE [LARGE SCALE GENOMIC DNA]</scope>
</reference>
<evidence type="ECO:0000256" key="5">
    <source>
        <dbReference type="ARBA" id="ARBA00022801"/>
    </source>
</evidence>
<dbReference type="PROSITE" id="PS50235">
    <property type="entry name" value="USP_3"/>
    <property type="match status" value="1"/>
</dbReference>
<evidence type="ECO:0000313" key="9">
    <source>
        <dbReference type="EMBL" id="EHB15216.1"/>
    </source>
</evidence>
<dbReference type="OMA" id="YENCHHY"/>
<dbReference type="PROSITE" id="PS00973">
    <property type="entry name" value="USP_2"/>
    <property type="match status" value="1"/>
</dbReference>
<dbReference type="Gene3D" id="3.90.70.10">
    <property type="entry name" value="Cysteine proteinases"/>
    <property type="match status" value="1"/>
</dbReference>
<feature type="region of interest" description="Disordered" evidence="7">
    <location>
        <begin position="125"/>
        <end position="150"/>
    </location>
</feature>
<accession>G5C105</accession>
<evidence type="ECO:0000313" key="10">
    <source>
        <dbReference type="Proteomes" id="UP000006813"/>
    </source>
</evidence>
<dbReference type="InParanoid" id="G5C105"/>
<dbReference type="AlphaFoldDB" id="G5C105"/>
<dbReference type="STRING" id="10181.G5C105"/>
<name>G5C105_HETGA</name>
<dbReference type="MEROPS" id="C19.019"/>
<keyword evidence="4" id="KW-0833">Ubl conjugation pathway</keyword>
<dbReference type="SUPFAM" id="SSF54001">
    <property type="entry name" value="Cysteine proteinases"/>
    <property type="match status" value="1"/>
</dbReference>
<dbReference type="InterPro" id="IPR038765">
    <property type="entry name" value="Papain-like_cys_pep_sf"/>
</dbReference>
<comment type="catalytic activity">
    <reaction evidence="1">
        <text>Thiol-dependent hydrolysis of ester, thioester, amide, peptide and isopeptide bonds formed by the C-terminal Gly of ubiquitin (a 76-residue protein attached to proteins as an intracellular targeting signal).</text>
        <dbReference type="EC" id="3.4.19.12"/>
    </reaction>
</comment>
<keyword evidence="6" id="KW-0788">Thiol protease</keyword>
<dbReference type="InterPro" id="IPR001394">
    <property type="entry name" value="Peptidase_C19_UCH"/>
</dbReference>
<dbReference type="InterPro" id="IPR050164">
    <property type="entry name" value="Peptidase_C19"/>
</dbReference>
<dbReference type="GO" id="GO:0016579">
    <property type="term" value="P:protein deubiquitination"/>
    <property type="evidence" value="ECO:0007669"/>
    <property type="project" value="InterPro"/>
</dbReference>
<dbReference type="GO" id="GO:0005634">
    <property type="term" value="C:nucleus"/>
    <property type="evidence" value="ECO:0007669"/>
    <property type="project" value="TreeGrafter"/>
</dbReference>
<organism evidence="9 10">
    <name type="scientific">Heterocephalus glaber</name>
    <name type="common">Naked mole rat</name>
    <dbReference type="NCBI Taxonomy" id="10181"/>
    <lineage>
        <taxon>Eukaryota</taxon>
        <taxon>Metazoa</taxon>
        <taxon>Chordata</taxon>
        <taxon>Craniata</taxon>
        <taxon>Vertebrata</taxon>
        <taxon>Euteleostomi</taxon>
        <taxon>Mammalia</taxon>
        <taxon>Eutheria</taxon>
        <taxon>Euarchontoglires</taxon>
        <taxon>Glires</taxon>
        <taxon>Rodentia</taxon>
        <taxon>Hystricomorpha</taxon>
        <taxon>Bathyergidae</taxon>
        <taxon>Heterocephalus</taxon>
    </lineage>
</organism>
<evidence type="ECO:0000256" key="4">
    <source>
        <dbReference type="ARBA" id="ARBA00022786"/>
    </source>
</evidence>
<dbReference type="GO" id="GO:0006508">
    <property type="term" value="P:proteolysis"/>
    <property type="evidence" value="ECO:0007669"/>
    <property type="project" value="UniProtKB-KW"/>
</dbReference>
<dbReference type="Proteomes" id="UP000006813">
    <property type="component" value="Unassembled WGS sequence"/>
</dbReference>